<dbReference type="InterPro" id="IPR016171">
    <property type="entry name" value="Vanillyl_alc_oxidase_C-sub2"/>
</dbReference>
<reference evidence="10" key="1">
    <citation type="submission" date="2018-05" db="EMBL/GenBank/DDBJ databases">
        <authorList>
            <person name="Lanie J.A."/>
            <person name="Ng W.-L."/>
            <person name="Kazmierczak K.M."/>
            <person name="Andrzejewski T.M."/>
            <person name="Davidsen T.M."/>
            <person name="Wayne K.J."/>
            <person name="Tettelin H."/>
            <person name="Glass J.I."/>
            <person name="Rusch D."/>
            <person name="Podicherti R."/>
            <person name="Tsui H.-C.T."/>
            <person name="Winkler M.E."/>
        </authorList>
    </citation>
    <scope>NUCLEOTIDE SEQUENCE</scope>
</reference>
<dbReference type="GO" id="GO:0050660">
    <property type="term" value="F:flavin adenine dinucleotide binding"/>
    <property type="evidence" value="ECO:0007669"/>
    <property type="project" value="InterPro"/>
</dbReference>
<feature type="domain" description="FAD-binding oxidoreductase/transferase type 4 C-terminal" evidence="9">
    <location>
        <begin position="20"/>
        <end position="218"/>
    </location>
</feature>
<name>A0A382ZWY5_9ZZZZ</name>
<evidence type="ECO:0000256" key="3">
    <source>
        <dbReference type="ARBA" id="ARBA00022630"/>
    </source>
</evidence>
<evidence type="ECO:0000256" key="7">
    <source>
        <dbReference type="ARBA" id="ARBA00023004"/>
    </source>
</evidence>
<dbReference type="GO" id="GO:0004458">
    <property type="term" value="F:D-lactate dehydrogenase (cytochrome) activity"/>
    <property type="evidence" value="ECO:0007669"/>
    <property type="project" value="TreeGrafter"/>
</dbReference>
<dbReference type="EMBL" id="UINC01187341">
    <property type="protein sequence ID" value="SVE00014.1"/>
    <property type="molecule type" value="Genomic_DNA"/>
</dbReference>
<evidence type="ECO:0000256" key="2">
    <source>
        <dbReference type="ARBA" id="ARBA00022485"/>
    </source>
</evidence>
<dbReference type="GO" id="GO:1903457">
    <property type="term" value="P:lactate catabolic process"/>
    <property type="evidence" value="ECO:0007669"/>
    <property type="project" value="TreeGrafter"/>
</dbReference>
<dbReference type="Pfam" id="PF02913">
    <property type="entry name" value="FAD-oxidase_C"/>
    <property type="match status" value="1"/>
</dbReference>
<evidence type="ECO:0000259" key="9">
    <source>
        <dbReference type="Pfam" id="PF02913"/>
    </source>
</evidence>
<dbReference type="PANTHER" id="PTHR11748">
    <property type="entry name" value="D-LACTATE DEHYDROGENASE"/>
    <property type="match status" value="1"/>
</dbReference>
<dbReference type="SUPFAM" id="SSF55103">
    <property type="entry name" value="FAD-linked oxidases, C-terminal domain"/>
    <property type="match status" value="1"/>
</dbReference>
<dbReference type="PANTHER" id="PTHR11748:SF119">
    <property type="entry name" value="D-2-HYDROXYGLUTARATE DEHYDROGENASE"/>
    <property type="match status" value="1"/>
</dbReference>
<evidence type="ECO:0000313" key="10">
    <source>
        <dbReference type="EMBL" id="SVE00014.1"/>
    </source>
</evidence>
<keyword evidence="3" id="KW-0285">Flavoprotein</keyword>
<evidence type="ECO:0000256" key="6">
    <source>
        <dbReference type="ARBA" id="ARBA00023002"/>
    </source>
</evidence>
<comment type="cofactor">
    <cofactor evidence="1">
        <name>FAD</name>
        <dbReference type="ChEBI" id="CHEBI:57692"/>
    </cofactor>
</comment>
<keyword evidence="2" id="KW-0004">4Fe-4S</keyword>
<keyword evidence="7" id="KW-0408">Iron</keyword>
<feature type="non-terminal residue" evidence="10">
    <location>
        <position position="254"/>
    </location>
</feature>
<sequence length="254" mass="29290">DEIYNKIKSFIADETDNSGTKTRPTRTINLIEFSGNNKNKLEQRIASLCKIVERNKNKSGKATGYYKTTDPKEINDLWNLRKKGVGLLGKTEGERKPIPFVEDTAVPVKNLARYISEFRKLLDSYDLEYAMFGHVDVGCLHVRPALDLKKPEEEVWVRELSDQVVGLVKKYDGVMWSEHGRGFRSEYTVDFFGKELHQDLQYIKEAFDPNNRLNPGKIVTPFSHKDPVVPLEGPLRGQKERQIHQDYLKEYQSA</sequence>
<dbReference type="InterPro" id="IPR004113">
    <property type="entry name" value="FAD-bd_oxidored_4_C"/>
</dbReference>
<protein>
    <recommendedName>
        <fullName evidence="9">FAD-binding oxidoreductase/transferase type 4 C-terminal domain-containing protein</fullName>
    </recommendedName>
</protein>
<organism evidence="10">
    <name type="scientific">marine metagenome</name>
    <dbReference type="NCBI Taxonomy" id="408172"/>
    <lineage>
        <taxon>unclassified sequences</taxon>
        <taxon>metagenomes</taxon>
        <taxon>ecological metagenomes</taxon>
    </lineage>
</organism>
<keyword evidence="8" id="KW-0411">Iron-sulfur</keyword>
<proteinExistence type="predicted"/>
<feature type="non-terminal residue" evidence="10">
    <location>
        <position position="1"/>
    </location>
</feature>
<dbReference type="FunFam" id="3.30.70.2740:FF:000003">
    <property type="entry name" value="Oxidoreductase, FAD-binding, putative"/>
    <property type="match status" value="1"/>
</dbReference>
<evidence type="ECO:0000256" key="5">
    <source>
        <dbReference type="ARBA" id="ARBA00022827"/>
    </source>
</evidence>
<accession>A0A382ZWY5</accession>
<evidence type="ECO:0000256" key="8">
    <source>
        <dbReference type="ARBA" id="ARBA00023014"/>
    </source>
</evidence>
<keyword evidence="5" id="KW-0274">FAD</keyword>
<dbReference type="Gene3D" id="1.10.45.10">
    <property type="entry name" value="Vanillyl-alcohol Oxidase, Chain A, domain 4"/>
    <property type="match status" value="1"/>
</dbReference>
<gene>
    <name evidence="10" type="ORF">METZ01_LOCUS452868</name>
</gene>
<dbReference type="GO" id="GO:0008720">
    <property type="term" value="F:D-lactate dehydrogenase (NAD+) activity"/>
    <property type="evidence" value="ECO:0007669"/>
    <property type="project" value="TreeGrafter"/>
</dbReference>
<dbReference type="InterPro" id="IPR016164">
    <property type="entry name" value="FAD-linked_Oxase-like_C"/>
</dbReference>
<keyword evidence="6" id="KW-0560">Oxidoreductase</keyword>
<dbReference type="GO" id="GO:0046872">
    <property type="term" value="F:metal ion binding"/>
    <property type="evidence" value="ECO:0007669"/>
    <property type="project" value="UniProtKB-KW"/>
</dbReference>
<dbReference type="GO" id="GO:0051539">
    <property type="term" value="F:4 iron, 4 sulfur cluster binding"/>
    <property type="evidence" value="ECO:0007669"/>
    <property type="project" value="UniProtKB-KW"/>
</dbReference>
<keyword evidence="4" id="KW-0479">Metal-binding</keyword>
<evidence type="ECO:0000256" key="4">
    <source>
        <dbReference type="ARBA" id="ARBA00022723"/>
    </source>
</evidence>
<dbReference type="AlphaFoldDB" id="A0A382ZWY5"/>
<dbReference type="Gene3D" id="3.30.70.2740">
    <property type="match status" value="1"/>
</dbReference>
<evidence type="ECO:0000256" key="1">
    <source>
        <dbReference type="ARBA" id="ARBA00001974"/>
    </source>
</evidence>